<evidence type="ECO:0000313" key="5">
    <source>
        <dbReference type="Proteomes" id="UP000533476"/>
    </source>
</evidence>
<proteinExistence type="inferred from homology"/>
<sequence>MIAPDRFHPTMKALAVAQAMARGLQPVFPHDELLMYPWSSGGAGTTDLAVRYGKGRVRHERLVLPTGRPRDVKWAWLPDGTVIFDAKDALGAPDGPNPLRHTYHDSYPLGAMIRSLLRYQPRQMVIALGDVLTADGGHGLLQAFGVQPLDDKGDALAKGIRPLLHLEEVRFDDMDPPAIPIVALTDEMVSWNDRVKREDFRLDLIYGGLLDASHRFGDLLAEHIAMPLRGLPGTGVGGGLGIALAFLGSQFRPGAEYLAELASMTEIMWQVDWVMTGGAMLSEGGLNGAVGMMARMARDAGVPAVALTLEMRTGYAALYGAGLSGIYSVLDRPRSLKEAQRSLPSLIEKAAWRIGMWMQAMSDPS</sequence>
<dbReference type="InterPro" id="IPR018193">
    <property type="entry name" value="Glyc_kinase_flavodox-like_fold"/>
</dbReference>
<dbReference type="RefSeq" id="WP_169095798.1">
    <property type="nucleotide sequence ID" value="NZ_JABBVZ010000002.1"/>
</dbReference>
<dbReference type="InterPro" id="IPR004381">
    <property type="entry name" value="Glycerate_kinase"/>
</dbReference>
<evidence type="ECO:0000256" key="2">
    <source>
        <dbReference type="ARBA" id="ARBA00022679"/>
    </source>
</evidence>
<evidence type="ECO:0000256" key="1">
    <source>
        <dbReference type="ARBA" id="ARBA00006284"/>
    </source>
</evidence>
<dbReference type="GO" id="GO:0031388">
    <property type="term" value="P:organic acid phosphorylation"/>
    <property type="evidence" value="ECO:0007669"/>
    <property type="project" value="InterPro"/>
</dbReference>
<dbReference type="InterPro" id="IPR018197">
    <property type="entry name" value="Glycerate_kinase_RE-like"/>
</dbReference>
<dbReference type="GO" id="GO:0008887">
    <property type="term" value="F:glycerate kinase activity"/>
    <property type="evidence" value="ECO:0007669"/>
    <property type="project" value="InterPro"/>
</dbReference>
<dbReference type="SUPFAM" id="SSF110738">
    <property type="entry name" value="Glycerate kinase I"/>
    <property type="match status" value="1"/>
</dbReference>
<dbReference type="PANTHER" id="PTHR21599:SF0">
    <property type="entry name" value="GLYCERATE KINASE"/>
    <property type="match status" value="1"/>
</dbReference>
<keyword evidence="2" id="KW-0808">Transferase</keyword>
<gene>
    <name evidence="4" type="ORF">HIJ39_01080</name>
</gene>
<comment type="similarity">
    <text evidence="1">Belongs to the glycerate kinase type-1 family.</text>
</comment>
<dbReference type="EMBL" id="JABBVZ010000002">
    <property type="protein sequence ID" value="NMP20949.1"/>
    <property type="molecule type" value="Genomic_DNA"/>
</dbReference>
<organism evidence="4 5">
    <name type="scientific">Sulfobacillus harzensis</name>
    <dbReference type="NCBI Taxonomy" id="2729629"/>
    <lineage>
        <taxon>Bacteria</taxon>
        <taxon>Bacillati</taxon>
        <taxon>Bacillota</taxon>
        <taxon>Clostridia</taxon>
        <taxon>Eubacteriales</taxon>
        <taxon>Clostridiales Family XVII. Incertae Sedis</taxon>
        <taxon>Sulfobacillus</taxon>
    </lineage>
</organism>
<reference evidence="4 5" key="1">
    <citation type="submission" date="2020-04" db="EMBL/GenBank/DDBJ databases">
        <authorList>
            <person name="Zhang R."/>
            <person name="Schippers A."/>
        </authorList>
    </citation>
    <scope>NUCLEOTIDE SEQUENCE [LARGE SCALE GENOMIC DNA]</scope>
    <source>
        <strain evidence="4 5">DSM 109850</strain>
    </source>
</reference>
<accession>A0A7Y0L325</accession>
<keyword evidence="3 4" id="KW-0418">Kinase</keyword>
<keyword evidence="5" id="KW-1185">Reference proteome</keyword>
<dbReference type="Gene3D" id="3.40.50.10350">
    <property type="entry name" value="Glycerate kinase, domain 1"/>
    <property type="match status" value="2"/>
</dbReference>
<comment type="caution">
    <text evidence="4">The sequence shown here is derived from an EMBL/GenBank/DDBJ whole genome shotgun (WGS) entry which is preliminary data.</text>
</comment>
<dbReference type="Pfam" id="PF02595">
    <property type="entry name" value="Gly_kinase"/>
    <property type="match status" value="2"/>
</dbReference>
<dbReference type="Proteomes" id="UP000533476">
    <property type="component" value="Unassembled WGS sequence"/>
</dbReference>
<dbReference type="Gene3D" id="3.90.1510.10">
    <property type="entry name" value="Glycerate kinase, domain 2"/>
    <property type="match status" value="2"/>
</dbReference>
<name>A0A7Y0L325_9FIRM</name>
<evidence type="ECO:0000256" key="3">
    <source>
        <dbReference type="ARBA" id="ARBA00022777"/>
    </source>
</evidence>
<dbReference type="PANTHER" id="PTHR21599">
    <property type="entry name" value="GLYCERATE KINASE"/>
    <property type="match status" value="1"/>
</dbReference>
<dbReference type="AlphaFoldDB" id="A0A7Y0L325"/>
<protein>
    <submittedName>
        <fullName evidence="4">Glycerate kinase</fullName>
    </submittedName>
</protein>
<dbReference type="InterPro" id="IPR036129">
    <property type="entry name" value="Glycerate_kinase_sf"/>
</dbReference>
<evidence type="ECO:0000313" key="4">
    <source>
        <dbReference type="EMBL" id="NMP20949.1"/>
    </source>
</evidence>